<evidence type="ECO:0000313" key="3">
    <source>
        <dbReference type="EMBL" id="HHK67853.1"/>
    </source>
</evidence>
<keyword evidence="3" id="KW-0067">ATP-binding</keyword>
<dbReference type="Pfam" id="PF13635">
    <property type="entry name" value="DUF4143"/>
    <property type="match status" value="1"/>
</dbReference>
<dbReference type="InterPro" id="IPR025420">
    <property type="entry name" value="DUF4143"/>
</dbReference>
<name>A0A7C5QQE7_CALS0</name>
<protein>
    <submittedName>
        <fullName evidence="3">ATP-binding protein</fullName>
    </submittedName>
</protein>
<accession>A0A7C5QQE7</accession>
<gene>
    <name evidence="3" type="ORF">ENM11_01680</name>
</gene>
<sequence length="422" mass="48792">MMREDIERFNEWWFTGVVRPELAPRYRRRAFQRLVNSFGERQALLITGLRRVGKTTLMYQAIEELLKTCSPEKVLYFSFDEATVNPKELLRFYEQNVLRKPFENVDRAYIFFDEVQYAAGWPSVVKQFYDLYPNLKFILSGSSTLLLSTEAVQKLAGRFFTLKLKPLTFTEFLEIKTGGRPTVSQRALLSYFNEYLTKAGFPEVVNWENENKVAEYVKNSVVERVVFRDIPSIFRTRNLELMNNLIKQTILTPGITVNINHLSRTLGETRIVISNYLKHLETTMVVRALANYRPSTASASRKLKKYYPATSALTFAYSKRDFYEKMGAVLETYVVNALDAQYYFRDGRREVDVVLIDDRLTLVEVKQSAGLGDVARMAETARLLKAGKAVIISYDQEFVKNNVEVVPAYSLESTPLYKRAND</sequence>
<keyword evidence="3" id="KW-0547">Nucleotide-binding</keyword>
<dbReference type="PANTHER" id="PTHR33295:SF8">
    <property type="entry name" value="AAA+ ATPASE DOMAIN-CONTAINING PROTEIN"/>
    <property type="match status" value="1"/>
</dbReference>
<dbReference type="AlphaFoldDB" id="A0A7C5QQE7"/>
<proteinExistence type="predicted"/>
<dbReference type="InterPro" id="IPR041682">
    <property type="entry name" value="AAA_14"/>
</dbReference>
<dbReference type="PANTHER" id="PTHR33295">
    <property type="entry name" value="ATPASE"/>
    <property type="match status" value="1"/>
</dbReference>
<dbReference type="EMBL" id="DRWN01000015">
    <property type="protein sequence ID" value="HHK67853.1"/>
    <property type="molecule type" value="Genomic_DNA"/>
</dbReference>
<dbReference type="SUPFAM" id="SSF52540">
    <property type="entry name" value="P-loop containing nucleoside triphosphate hydrolases"/>
    <property type="match status" value="1"/>
</dbReference>
<dbReference type="Gene3D" id="3.40.50.300">
    <property type="entry name" value="P-loop containing nucleotide triphosphate hydrolases"/>
    <property type="match status" value="1"/>
</dbReference>
<reference evidence="3" key="1">
    <citation type="journal article" date="2020" name="mSystems">
        <title>Genome- and Community-Level Interaction Insights into Carbon Utilization and Element Cycling Functions of Hydrothermarchaeota in Hydrothermal Sediment.</title>
        <authorList>
            <person name="Zhou Z."/>
            <person name="Liu Y."/>
            <person name="Xu W."/>
            <person name="Pan J."/>
            <person name="Luo Z.H."/>
            <person name="Li M."/>
        </authorList>
    </citation>
    <scope>NUCLEOTIDE SEQUENCE [LARGE SCALE GENOMIC DNA]</scope>
    <source>
        <strain evidence="3">SpSt-1056</strain>
    </source>
</reference>
<evidence type="ECO:0000259" key="2">
    <source>
        <dbReference type="Pfam" id="PF13635"/>
    </source>
</evidence>
<comment type="caution">
    <text evidence="3">The sequence shown here is derived from an EMBL/GenBank/DDBJ whole genome shotgun (WGS) entry which is preliminary data.</text>
</comment>
<feature type="domain" description="AAA" evidence="1">
    <location>
        <begin position="41"/>
        <end position="173"/>
    </location>
</feature>
<organism evidence="3">
    <name type="scientific">Caldiarchaeum subterraneum</name>
    <dbReference type="NCBI Taxonomy" id="311458"/>
    <lineage>
        <taxon>Archaea</taxon>
        <taxon>Nitrososphaerota</taxon>
        <taxon>Candidatus Caldarchaeales</taxon>
        <taxon>Candidatus Caldarchaeaceae</taxon>
        <taxon>Candidatus Caldarchaeum</taxon>
    </lineage>
</organism>
<feature type="domain" description="DUF4143" evidence="2">
    <location>
        <begin position="228"/>
        <end position="367"/>
    </location>
</feature>
<dbReference type="InterPro" id="IPR027417">
    <property type="entry name" value="P-loop_NTPase"/>
</dbReference>
<evidence type="ECO:0000259" key="1">
    <source>
        <dbReference type="Pfam" id="PF13173"/>
    </source>
</evidence>
<dbReference type="GO" id="GO:0005524">
    <property type="term" value="F:ATP binding"/>
    <property type="evidence" value="ECO:0007669"/>
    <property type="project" value="UniProtKB-KW"/>
</dbReference>
<dbReference type="Pfam" id="PF13173">
    <property type="entry name" value="AAA_14"/>
    <property type="match status" value="1"/>
</dbReference>